<name>Q6N8M0_RHOPA</name>
<dbReference type="GeneID" id="66892923"/>
<feature type="transmembrane region" description="Helical" evidence="2">
    <location>
        <begin position="29"/>
        <end position="48"/>
    </location>
</feature>
<dbReference type="HOGENOM" id="CLU_526639_0_0_5"/>
<dbReference type="RefSeq" id="WP_011157389.1">
    <property type="nucleotide sequence ID" value="NZ_CP116810.1"/>
</dbReference>
<evidence type="ECO:0000313" key="5">
    <source>
        <dbReference type="Proteomes" id="UP000001426"/>
    </source>
</evidence>
<evidence type="ECO:0000256" key="2">
    <source>
        <dbReference type="SAM" id="Phobius"/>
    </source>
</evidence>
<feature type="region of interest" description="Disordered" evidence="1">
    <location>
        <begin position="1"/>
        <end position="23"/>
    </location>
</feature>
<feature type="transmembrane region" description="Helical" evidence="2">
    <location>
        <begin position="483"/>
        <end position="500"/>
    </location>
</feature>
<feature type="transmembrane region" description="Helical" evidence="2">
    <location>
        <begin position="192"/>
        <end position="213"/>
    </location>
</feature>
<feature type="transmembrane region" description="Helical" evidence="2">
    <location>
        <begin position="371"/>
        <end position="389"/>
    </location>
</feature>
<keyword evidence="2" id="KW-1133">Transmembrane helix</keyword>
<accession>Q6N8M0</accession>
<reference evidence="3 5" key="2">
    <citation type="journal article" date="2004" name="Nat. Biotechnol.">
        <title>Complete genome sequence of the metabolically versatile photosynthetic bacterium Rhodopseudomonas palustris.</title>
        <authorList>
            <person name="Larimer F.W."/>
            <person name="Chain P."/>
            <person name="Hauser L."/>
            <person name="Lamerdin J."/>
            <person name="Malfatti S."/>
            <person name="Do L."/>
            <person name="Land M.L."/>
            <person name="Pelletier D.A."/>
            <person name="Beatty J.T."/>
            <person name="Lang A.S."/>
            <person name="Tabita F.R."/>
            <person name="Gibson J.L."/>
            <person name="Hanson T.E."/>
            <person name="Bobst C."/>
            <person name="Torres J.L."/>
            <person name="Peres C."/>
            <person name="Harrison F.H."/>
            <person name="Gibson J."/>
            <person name="Harwood C.S."/>
        </authorList>
    </citation>
    <scope>NUCLEOTIDE SEQUENCE [LARGE SCALE GENOMIC DNA]</scope>
    <source>
        <strain evidence="5">ATCC BAA-98 / CGA009</strain>
        <strain evidence="3">CGA009</strain>
    </source>
</reference>
<keyword evidence="2" id="KW-0472">Membrane</keyword>
<proteinExistence type="predicted"/>
<evidence type="ECO:0008006" key="6">
    <source>
        <dbReference type="Google" id="ProtNLM"/>
    </source>
</evidence>
<reference evidence="4" key="3">
    <citation type="submission" date="2022-12" db="EMBL/GenBank/DDBJ databases">
        <title>Complete genome sequence of Rhodopseudomonas palustris CGA0092 and corrections to the R. palustris CGA009 genome sequence.</title>
        <authorList>
            <person name="Mazny B.R."/>
            <person name="Sheff O.F."/>
            <person name="LaSarre B."/>
            <person name="McKinlay A."/>
            <person name="McKinlay J.B."/>
        </authorList>
    </citation>
    <scope>NUCLEOTIDE SEQUENCE</scope>
    <source>
        <strain evidence="4">CGA009</strain>
    </source>
</reference>
<evidence type="ECO:0000313" key="3">
    <source>
        <dbReference type="EMBL" id="CAE27324.1"/>
    </source>
</evidence>
<reference evidence="4" key="1">
    <citation type="submission" date="2003-07" db="EMBL/GenBank/DDBJ databases">
        <authorList>
            <consortium name="Rhodopseudomonas genome consortium"/>
            <person name="Larimer F."/>
            <person name="Harwood C."/>
        </authorList>
    </citation>
    <scope>NUCLEOTIDE SEQUENCE</scope>
    <source>
        <strain evidence="4">CGA009</strain>
    </source>
</reference>
<dbReference type="EMBL" id="CP116810">
    <property type="protein sequence ID" value="WCL92031.1"/>
    <property type="molecule type" value="Genomic_DNA"/>
</dbReference>
<dbReference type="eggNOG" id="ENOG502ZAJE">
    <property type="taxonomic scope" value="Bacteria"/>
</dbReference>
<dbReference type="EMBL" id="BX572599">
    <property type="protein sequence ID" value="CAE27324.1"/>
    <property type="molecule type" value="Genomic_DNA"/>
</dbReference>
<sequence length="517" mass="54756">MRLAGTSALGDARSGTGSWSAADPSGEPLARILLTFAVALGATAFSPLLHIASPVLAISVETLIAVAIALLMPAQGPVIAIFVLMFQNVFVSLYSSLLTDPSELEILKGYNFLICAVMWLVAFVLSILSRRSPGLNRMLLASSAVLAVMGIYFVIGLGREPKASAIYLRNIGLPLLLFQLALLAAANHRIRVTPYIVIIAVMVLICGAAEFLFRDTWLALTNGHAYWRLEEIKAAKSGVWEREMRTTGKVIVGIKDLFVIDFFNTSLLSGFGLGQMLRLYGPNISPVSFAYGVGFFSLFLFAIGRAGLGALAFVLMLLCGVKGAAIMVLFVGAAWIGTILIGPVLVLLGAIVVLAVYAVLVIHSGLKIGDYHVIGLMGGWNGFLAAPLGRGLGSGGNLTEGFSGINWQAAQQAGAVEGAAESSVGVLLYQMGVAALVPLGFYAVVAWWCWRLYARSGILLLGMAAFGILVVLTNGLFQEEALFAPPAMGFMMLLAGLLLGSQIRHDQHLPGSGVLRK</sequence>
<feature type="transmembrane region" description="Helical" evidence="2">
    <location>
        <begin position="135"/>
        <end position="155"/>
    </location>
</feature>
<feature type="transmembrane region" description="Helical" evidence="2">
    <location>
        <begin position="110"/>
        <end position="129"/>
    </location>
</feature>
<evidence type="ECO:0000256" key="1">
    <source>
        <dbReference type="SAM" id="MobiDB-lite"/>
    </source>
</evidence>
<gene>
    <name evidence="3" type="ordered locus">RPA1883</name>
    <name evidence="4" type="ORF">TX73_009695</name>
</gene>
<evidence type="ECO:0000313" key="4">
    <source>
        <dbReference type="EMBL" id="WCL92031.1"/>
    </source>
</evidence>
<feature type="transmembrane region" description="Helical" evidence="2">
    <location>
        <begin position="427"/>
        <end position="450"/>
    </location>
</feature>
<feature type="transmembrane region" description="Helical" evidence="2">
    <location>
        <begin position="339"/>
        <end position="359"/>
    </location>
</feature>
<feature type="transmembrane region" description="Helical" evidence="2">
    <location>
        <begin position="284"/>
        <end position="303"/>
    </location>
</feature>
<feature type="transmembrane region" description="Helical" evidence="2">
    <location>
        <begin position="457"/>
        <end position="477"/>
    </location>
</feature>
<dbReference type="KEGG" id="rpa:TX73_009695"/>
<dbReference type="AlphaFoldDB" id="Q6N8M0"/>
<organism evidence="3">
    <name type="scientific">Rhodopseudomonas palustris (strain ATCC BAA-98 / CGA009)</name>
    <dbReference type="NCBI Taxonomy" id="258594"/>
    <lineage>
        <taxon>Bacteria</taxon>
        <taxon>Pseudomonadati</taxon>
        <taxon>Pseudomonadota</taxon>
        <taxon>Alphaproteobacteria</taxon>
        <taxon>Hyphomicrobiales</taxon>
        <taxon>Nitrobacteraceae</taxon>
        <taxon>Rhodopseudomonas</taxon>
    </lineage>
</organism>
<keyword evidence="5" id="KW-1185">Reference proteome</keyword>
<protein>
    <recommendedName>
        <fullName evidence="6">O-antigen ligase domain-containing protein</fullName>
    </recommendedName>
</protein>
<keyword evidence="2" id="KW-0812">Transmembrane</keyword>
<feature type="transmembrane region" description="Helical" evidence="2">
    <location>
        <begin position="167"/>
        <end position="186"/>
    </location>
</feature>
<dbReference type="Proteomes" id="UP000001426">
    <property type="component" value="Chromosome"/>
</dbReference>
<feature type="transmembrane region" description="Helical" evidence="2">
    <location>
        <begin position="310"/>
        <end position="333"/>
    </location>
</feature>